<gene>
    <name evidence="16" type="ORF">DFR28_102776</name>
</gene>
<dbReference type="OrthoDB" id="9805696at2"/>
<dbReference type="GO" id="GO:0005524">
    <property type="term" value="F:ATP binding"/>
    <property type="evidence" value="ECO:0007669"/>
    <property type="project" value="UniProtKB-KW"/>
</dbReference>
<keyword evidence="17" id="KW-1185">Reference proteome</keyword>
<dbReference type="InterPro" id="IPR014001">
    <property type="entry name" value="Helicase_ATP-bd"/>
</dbReference>
<evidence type="ECO:0000256" key="3">
    <source>
        <dbReference type="ARBA" id="ARBA00022741"/>
    </source>
</evidence>
<evidence type="ECO:0000256" key="8">
    <source>
        <dbReference type="ARBA" id="ARBA00047984"/>
    </source>
</evidence>
<dbReference type="PANTHER" id="PTHR47959:SF13">
    <property type="entry name" value="ATP-DEPENDENT RNA HELICASE RHLE"/>
    <property type="match status" value="1"/>
</dbReference>
<dbReference type="InterPro" id="IPR000629">
    <property type="entry name" value="RNA-helicase_DEAD-box_CS"/>
</dbReference>
<dbReference type="PROSITE" id="PS51195">
    <property type="entry name" value="Q_MOTIF"/>
    <property type="match status" value="1"/>
</dbReference>
<proteinExistence type="inferred from homology"/>
<feature type="domain" description="DEAD-box RNA helicase Q" evidence="15">
    <location>
        <begin position="1"/>
        <end position="29"/>
    </location>
</feature>
<dbReference type="InterPro" id="IPR014014">
    <property type="entry name" value="RNA_helicase_DEAD_Q_motif"/>
</dbReference>
<dbReference type="GO" id="GO:0005829">
    <property type="term" value="C:cytosol"/>
    <property type="evidence" value="ECO:0007669"/>
    <property type="project" value="TreeGrafter"/>
</dbReference>
<dbReference type="Gene3D" id="3.40.50.300">
    <property type="entry name" value="P-loop containing nucleotide triphosphate hydrolases"/>
    <property type="match status" value="2"/>
</dbReference>
<feature type="domain" description="Helicase C-terminal" evidence="14">
    <location>
        <begin position="219"/>
        <end position="379"/>
    </location>
</feature>
<evidence type="ECO:0000256" key="11">
    <source>
        <dbReference type="RuleBase" id="RU000492"/>
    </source>
</evidence>
<feature type="compositionally biased region" description="Basic residues" evidence="12">
    <location>
        <begin position="432"/>
        <end position="444"/>
    </location>
</feature>
<evidence type="ECO:0000256" key="4">
    <source>
        <dbReference type="ARBA" id="ARBA00022801"/>
    </source>
</evidence>
<feature type="region of interest" description="Disordered" evidence="12">
    <location>
        <begin position="375"/>
        <end position="452"/>
    </location>
</feature>
<dbReference type="SMART" id="SM00487">
    <property type="entry name" value="DEXDc"/>
    <property type="match status" value="1"/>
</dbReference>
<keyword evidence="4 11" id="KW-0378">Hydrolase</keyword>
<feature type="short sequence motif" description="Q motif" evidence="10">
    <location>
        <begin position="1"/>
        <end position="29"/>
    </location>
</feature>
<feature type="domain" description="Helicase ATP-binding" evidence="13">
    <location>
        <begin position="32"/>
        <end position="208"/>
    </location>
</feature>
<comment type="similarity">
    <text evidence="7 11">Belongs to the DEAD box helicase family.</text>
</comment>
<dbReference type="SUPFAM" id="SSF52540">
    <property type="entry name" value="P-loop containing nucleoside triphosphate hydrolases"/>
    <property type="match status" value="1"/>
</dbReference>
<keyword evidence="3 11" id="KW-0547">Nucleotide-binding</keyword>
<evidence type="ECO:0000256" key="1">
    <source>
        <dbReference type="ARBA" id="ARBA00012552"/>
    </source>
</evidence>
<dbReference type="GO" id="GO:0009266">
    <property type="term" value="P:response to temperature stimulus"/>
    <property type="evidence" value="ECO:0007669"/>
    <property type="project" value="UniProtKB-ARBA"/>
</dbReference>
<dbReference type="InterPro" id="IPR050079">
    <property type="entry name" value="DEAD_box_RNA_helicase"/>
</dbReference>
<dbReference type="Pfam" id="PF00270">
    <property type="entry name" value="DEAD"/>
    <property type="match status" value="1"/>
</dbReference>
<dbReference type="EC" id="3.6.4.13" evidence="1"/>
<dbReference type="CDD" id="cd18787">
    <property type="entry name" value="SF2_C_DEAD"/>
    <property type="match status" value="1"/>
</dbReference>
<name>A0A395JKN3_9GAMM</name>
<dbReference type="PANTHER" id="PTHR47959">
    <property type="entry name" value="ATP-DEPENDENT RNA HELICASE RHLE-RELATED"/>
    <property type="match status" value="1"/>
</dbReference>
<sequence>MNFADLGLCKPLLETLEALGYDTPSPIQAKAIPHVLAGKDVMAAAQTGTGKTAGFTLPVLQRLSASTKPSGKGNQVRALVLTPTRELAAQVAQSVETYGEKLNTKAVVVFGGVKINPQMQRLRGGADVLIATPGRLLDLHNQNAVRFDNLEVLILDEADRMLDMGFIHDIRRIIKLMPKKRQTLLFSATFSADIRALAQSIVHEPVEVSVSPPNSTVELVEQSLIAVEKTDKTMVLTRLIKENDWFQVLVFSRTKHGANRLVKQLLAKGIEASAIHGNKSQGARTKALAEFKASKIRVLVATDIAARGIDIDQLPHVVNFDLPQVAEDYVHRIGRTGRAGASGEAVSLVGHDEFKLLKDIERLIKKQIPRVQLDGYEPLNDLPNSSSDFSERKQTKSAPKRGGGNAPSGGKKRRSNRGGGPSAGPRPARPGRNARRSKASKKVTKQSESGNR</sequence>
<dbReference type="SMART" id="SM00490">
    <property type="entry name" value="HELICc"/>
    <property type="match status" value="1"/>
</dbReference>
<evidence type="ECO:0000256" key="12">
    <source>
        <dbReference type="SAM" id="MobiDB-lite"/>
    </source>
</evidence>
<keyword evidence="2" id="KW-0963">Cytoplasm</keyword>
<dbReference type="AlphaFoldDB" id="A0A395JKN3"/>
<dbReference type="InterPro" id="IPR027417">
    <property type="entry name" value="P-loop_NTPase"/>
</dbReference>
<dbReference type="InterPro" id="IPR011545">
    <property type="entry name" value="DEAD/DEAH_box_helicase_dom"/>
</dbReference>
<dbReference type="GO" id="GO:0016787">
    <property type="term" value="F:hydrolase activity"/>
    <property type="evidence" value="ECO:0007669"/>
    <property type="project" value="UniProtKB-KW"/>
</dbReference>
<reference evidence="16 17" key="1">
    <citation type="submission" date="2018-06" db="EMBL/GenBank/DDBJ databases">
        <title>Genomic Encyclopedia of Type Strains, Phase IV (KMG-IV): sequencing the most valuable type-strain genomes for metagenomic binning, comparative biology and taxonomic classification.</title>
        <authorList>
            <person name="Goeker M."/>
        </authorList>
    </citation>
    <scope>NUCLEOTIDE SEQUENCE [LARGE SCALE GENOMIC DNA]</scope>
    <source>
        <strain evidence="16 17">DSM 24032</strain>
    </source>
</reference>
<dbReference type="FunFam" id="3.40.50.300:FF:000108">
    <property type="entry name" value="ATP-dependent RNA helicase RhlE"/>
    <property type="match status" value="1"/>
</dbReference>
<evidence type="ECO:0000256" key="5">
    <source>
        <dbReference type="ARBA" id="ARBA00022806"/>
    </source>
</evidence>
<dbReference type="GO" id="GO:0003724">
    <property type="term" value="F:RNA helicase activity"/>
    <property type="evidence" value="ECO:0007669"/>
    <property type="project" value="UniProtKB-EC"/>
</dbReference>
<organism evidence="16 17">
    <name type="scientific">Arenicella xantha</name>
    <dbReference type="NCBI Taxonomy" id="644221"/>
    <lineage>
        <taxon>Bacteria</taxon>
        <taxon>Pseudomonadati</taxon>
        <taxon>Pseudomonadota</taxon>
        <taxon>Gammaproteobacteria</taxon>
        <taxon>Arenicellales</taxon>
        <taxon>Arenicellaceae</taxon>
        <taxon>Arenicella</taxon>
    </lineage>
</organism>
<evidence type="ECO:0000256" key="2">
    <source>
        <dbReference type="ARBA" id="ARBA00022490"/>
    </source>
</evidence>
<dbReference type="PROSITE" id="PS51192">
    <property type="entry name" value="HELICASE_ATP_BIND_1"/>
    <property type="match status" value="1"/>
</dbReference>
<evidence type="ECO:0000259" key="15">
    <source>
        <dbReference type="PROSITE" id="PS51195"/>
    </source>
</evidence>
<evidence type="ECO:0000256" key="10">
    <source>
        <dbReference type="PROSITE-ProRule" id="PRU00552"/>
    </source>
</evidence>
<evidence type="ECO:0000256" key="7">
    <source>
        <dbReference type="ARBA" id="ARBA00038437"/>
    </source>
</evidence>
<dbReference type="EMBL" id="QNRT01000002">
    <property type="protein sequence ID" value="RBP51356.1"/>
    <property type="molecule type" value="Genomic_DNA"/>
</dbReference>
<dbReference type="FunFam" id="3.40.50.300:FF:000468">
    <property type="entry name" value="ATP-dependent RNA helicase RhlE"/>
    <property type="match status" value="1"/>
</dbReference>
<dbReference type="InterPro" id="IPR044742">
    <property type="entry name" value="DEAD/DEAH_RhlB"/>
</dbReference>
<dbReference type="RefSeq" id="WP_113954129.1">
    <property type="nucleotide sequence ID" value="NZ_QNRT01000002.1"/>
</dbReference>
<dbReference type="Pfam" id="PF00271">
    <property type="entry name" value="Helicase_C"/>
    <property type="match status" value="1"/>
</dbReference>
<evidence type="ECO:0000313" key="17">
    <source>
        <dbReference type="Proteomes" id="UP000253083"/>
    </source>
</evidence>
<keyword evidence="5 11" id="KW-0347">Helicase</keyword>
<keyword evidence="6 11" id="KW-0067">ATP-binding</keyword>
<comment type="catalytic activity">
    <reaction evidence="8">
        <text>ATP + H2O = ADP + phosphate + H(+)</text>
        <dbReference type="Rhea" id="RHEA:13065"/>
        <dbReference type="ChEBI" id="CHEBI:15377"/>
        <dbReference type="ChEBI" id="CHEBI:15378"/>
        <dbReference type="ChEBI" id="CHEBI:30616"/>
        <dbReference type="ChEBI" id="CHEBI:43474"/>
        <dbReference type="ChEBI" id="CHEBI:456216"/>
        <dbReference type="EC" id="3.6.4.13"/>
    </reaction>
</comment>
<dbReference type="Proteomes" id="UP000253083">
    <property type="component" value="Unassembled WGS sequence"/>
</dbReference>
<evidence type="ECO:0000259" key="14">
    <source>
        <dbReference type="PROSITE" id="PS51194"/>
    </source>
</evidence>
<protein>
    <recommendedName>
        <fullName evidence="9">DEAD-box ATP-dependent RNA helicase RhpA</fullName>
        <ecNumber evidence="1">3.6.4.13</ecNumber>
    </recommendedName>
</protein>
<dbReference type="CDD" id="cd00268">
    <property type="entry name" value="DEADc"/>
    <property type="match status" value="1"/>
</dbReference>
<dbReference type="GO" id="GO:0042255">
    <property type="term" value="P:ribosome assembly"/>
    <property type="evidence" value="ECO:0007669"/>
    <property type="project" value="UniProtKB-ARBA"/>
</dbReference>
<evidence type="ECO:0000259" key="13">
    <source>
        <dbReference type="PROSITE" id="PS51192"/>
    </source>
</evidence>
<accession>A0A395JKN3</accession>
<dbReference type="InterPro" id="IPR001650">
    <property type="entry name" value="Helicase_C-like"/>
</dbReference>
<evidence type="ECO:0000313" key="16">
    <source>
        <dbReference type="EMBL" id="RBP51356.1"/>
    </source>
</evidence>
<evidence type="ECO:0000256" key="9">
    <source>
        <dbReference type="ARBA" id="ARBA00074363"/>
    </source>
</evidence>
<evidence type="ECO:0000256" key="6">
    <source>
        <dbReference type="ARBA" id="ARBA00022840"/>
    </source>
</evidence>
<dbReference type="InParanoid" id="A0A395JKN3"/>
<dbReference type="FunCoup" id="A0A395JKN3">
    <property type="interactions" value="444"/>
</dbReference>
<dbReference type="PROSITE" id="PS51194">
    <property type="entry name" value="HELICASE_CTER"/>
    <property type="match status" value="1"/>
</dbReference>
<dbReference type="GO" id="GO:0003676">
    <property type="term" value="F:nucleic acid binding"/>
    <property type="evidence" value="ECO:0007669"/>
    <property type="project" value="InterPro"/>
</dbReference>
<dbReference type="PROSITE" id="PS00039">
    <property type="entry name" value="DEAD_ATP_HELICASE"/>
    <property type="match status" value="1"/>
</dbReference>
<comment type="caution">
    <text evidence="16">The sequence shown here is derived from an EMBL/GenBank/DDBJ whole genome shotgun (WGS) entry which is preliminary data.</text>
</comment>